<organism evidence="2 3">
    <name type="scientific">Butyricimonas virosa</name>
    <dbReference type="NCBI Taxonomy" id="544645"/>
    <lineage>
        <taxon>Bacteria</taxon>
        <taxon>Pseudomonadati</taxon>
        <taxon>Bacteroidota</taxon>
        <taxon>Bacteroidia</taxon>
        <taxon>Bacteroidales</taxon>
        <taxon>Odoribacteraceae</taxon>
        <taxon>Butyricimonas</taxon>
    </lineage>
</organism>
<accession>A0ABX7H5N8</accession>
<dbReference type="RefSeq" id="WP_027199938.1">
    <property type="nucleotide sequence ID" value="NZ_CP069450.1"/>
</dbReference>
<dbReference type="PROSITE" id="PS51257">
    <property type="entry name" value="PROKAR_LIPOPROTEIN"/>
    <property type="match status" value="1"/>
</dbReference>
<keyword evidence="3" id="KW-1185">Reference proteome</keyword>
<protein>
    <recommendedName>
        <fullName evidence="4">PKD-like family protein</fullName>
    </recommendedName>
</protein>
<feature type="signal peptide" evidence="1">
    <location>
        <begin position="1"/>
        <end position="17"/>
    </location>
</feature>
<gene>
    <name evidence="2" type="ORF">I6J59_16655</name>
</gene>
<sequence>MKTKYILLSLFSAWLLAGCFEDEGNYSYLPESAPTFLFKSPNHIYCYEDDTTIMKGSFRFNTSDSLERMADLSYEWKLNGVVLCTEKDFNVPTNEAMDKLGLTEYPSSFLVGTYSVIENSTGLRYMTKVLYNFIPKYGKGNWMILSKDGENSKLSYQRLIKKNNGNKVDTTFENTIGIFQKMNGEIIPGTPRKLLDHLAPSISVYSLATLVLTDKVAYEVSNENLKKANDLKDEFLDGTPANFSIVDAFYSNRITFLVAEDGRLFRRLFSENYLGGKFLTEPYEIDSKGYEVDFIGNGQTSNWTSQRLAYDRKNHRVLTINHSTVAASMGAIFPVTFVGTGHAVTPWDMGENSEVLAISEKEDEWLSPYTLKLYRMVYNEDGKTYIGDFVLDINPPAYYALAINNSNVKKTESPVQLTKDNKILITSSNSAGNYAKYIFYTKGNQLRYIDCASNYKEGLFMTFDAPITAIHYDIYSNNHKEFGVGLANGDFMRVDIRDKNNPFVIKKSVFNVGGEIVDVSTTGSRDYNVE</sequence>
<evidence type="ECO:0000256" key="1">
    <source>
        <dbReference type="SAM" id="SignalP"/>
    </source>
</evidence>
<reference evidence="2 3" key="1">
    <citation type="submission" date="2021-02" db="EMBL/GenBank/DDBJ databases">
        <title>FDA dAtabase for Regulatory Grade micrObial Sequences (FDA-ARGOS): Supporting development and validation of Infectious Disease Dx tests.</title>
        <authorList>
            <person name="Carlson P."/>
            <person name="Fischbach M."/>
            <person name="Hastie J."/>
            <person name="Bilen M."/>
            <person name="Cheng A."/>
            <person name="Tallon L."/>
            <person name="Sadzewicz L."/>
            <person name="Zhao X."/>
            <person name="Boylan J."/>
            <person name="Ott S."/>
            <person name="Bowen H."/>
            <person name="Vavikolanu K."/>
            <person name="Mehta A."/>
            <person name="Aluvathingal J."/>
            <person name="Nadendla S."/>
            <person name="Yan Y."/>
            <person name="Sichtig H."/>
        </authorList>
    </citation>
    <scope>NUCLEOTIDE SEQUENCE [LARGE SCALE GENOMIC DNA]</scope>
    <source>
        <strain evidence="2 3">FDAARGOS_1229</strain>
    </source>
</reference>
<dbReference type="Proteomes" id="UP000654720">
    <property type="component" value="Chromosome"/>
</dbReference>
<evidence type="ECO:0000313" key="3">
    <source>
        <dbReference type="Proteomes" id="UP000654720"/>
    </source>
</evidence>
<feature type="chain" id="PRO_5047113020" description="PKD-like family protein" evidence="1">
    <location>
        <begin position="18"/>
        <end position="530"/>
    </location>
</feature>
<keyword evidence="1" id="KW-0732">Signal</keyword>
<dbReference type="Pfam" id="PF16407">
    <property type="entry name" value="PKD_2"/>
    <property type="match status" value="1"/>
</dbReference>
<proteinExistence type="predicted"/>
<dbReference type="EMBL" id="CP069450">
    <property type="protein sequence ID" value="QRO49518.1"/>
    <property type="molecule type" value="Genomic_DNA"/>
</dbReference>
<dbReference type="InterPro" id="IPR032183">
    <property type="entry name" value="PKD-like"/>
</dbReference>
<name>A0ABX7H5N8_9BACT</name>
<dbReference type="GeneID" id="93097790"/>
<evidence type="ECO:0000313" key="2">
    <source>
        <dbReference type="EMBL" id="QRO49518.1"/>
    </source>
</evidence>
<evidence type="ECO:0008006" key="4">
    <source>
        <dbReference type="Google" id="ProtNLM"/>
    </source>
</evidence>